<dbReference type="Pfam" id="PF13487">
    <property type="entry name" value="HD_5"/>
    <property type="match status" value="1"/>
</dbReference>
<dbReference type="CDD" id="cd00077">
    <property type="entry name" value="HDc"/>
    <property type="match status" value="2"/>
</dbReference>
<organism evidence="3 4">
    <name type="scientific">Methylogaea oryzae</name>
    <dbReference type="NCBI Taxonomy" id="1295382"/>
    <lineage>
        <taxon>Bacteria</taxon>
        <taxon>Pseudomonadati</taxon>
        <taxon>Pseudomonadota</taxon>
        <taxon>Gammaproteobacteria</taxon>
        <taxon>Methylococcales</taxon>
        <taxon>Methylococcaceae</taxon>
        <taxon>Methylogaea</taxon>
    </lineage>
</organism>
<protein>
    <submittedName>
        <fullName evidence="3">Phosphodiesterase</fullName>
    </submittedName>
</protein>
<dbReference type="NCBIfam" id="TIGR00277">
    <property type="entry name" value="HDIG"/>
    <property type="match status" value="1"/>
</dbReference>
<feature type="domain" description="HD-GYP" evidence="2">
    <location>
        <begin position="223"/>
        <end position="419"/>
    </location>
</feature>
<dbReference type="PROSITE" id="PS51832">
    <property type="entry name" value="HD_GYP"/>
    <property type="match status" value="1"/>
</dbReference>
<dbReference type="RefSeq" id="WP_221046963.1">
    <property type="nucleotide sequence ID" value="NZ_AP019782.1"/>
</dbReference>
<dbReference type="AlphaFoldDB" id="A0A8D4VRS2"/>
<gene>
    <name evidence="3" type="ORF">MoryE10_20030</name>
</gene>
<evidence type="ECO:0000259" key="1">
    <source>
        <dbReference type="PROSITE" id="PS51831"/>
    </source>
</evidence>
<dbReference type="GO" id="GO:0008081">
    <property type="term" value="F:phosphoric diester hydrolase activity"/>
    <property type="evidence" value="ECO:0007669"/>
    <property type="project" value="UniProtKB-ARBA"/>
</dbReference>
<reference evidence="3" key="1">
    <citation type="submission" date="2019-06" db="EMBL/GenBank/DDBJ databases">
        <title>Complete genome sequence of Methylogaea oryzae strain JCM16910.</title>
        <authorList>
            <person name="Asakawa S."/>
        </authorList>
    </citation>
    <scope>NUCLEOTIDE SEQUENCE</scope>
    <source>
        <strain evidence="3">E10</strain>
    </source>
</reference>
<dbReference type="PANTHER" id="PTHR43155">
    <property type="entry name" value="CYCLIC DI-GMP PHOSPHODIESTERASE PA4108-RELATED"/>
    <property type="match status" value="1"/>
</dbReference>
<dbReference type="Proteomes" id="UP000824988">
    <property type="component" value="Chromosome"/>
</dbReference>
<evidence type="ECO:0000313" key="3">
    <source>
        <dbReference type="EMBL" id="BBL71397.1"/>
    </source>
</evidence>
<name>A0A8D4VRS2_9GAMM</name>
<sequence>MQTLSRTTDPSQQISRRKLIRMLAYTVDLVGIDDCYHGRRVGMIAVKLARQMAGFGVPLTRVYDAGLLHDCGVSSSREHHNLLGELEWSGAQQHCDIGYALLKDFPPLANFAPIIRYHHTRWSLLQAGDMEAEQALLANLIYLADRVDVAAAPYYGDGSLFAQRETVLAQMEAHRDSVFAGVLLDALRSASEQTDFWTDLCETQAIEDFQQAMLAHDTEQNLTWSEFRQAAGIMSLIVDAKSPYTYRHSAGVARLSSYLGRLLGLGERHREMIEVAGLLHDIGKLGIPDEILESPKPLSDEQFGQMKHHSLTTHQILRRIGGIDQIADWAAYHHEKMNGQGYPFHLDASHLPLEARIISVADVYQALAQARPYRGPMAPEDILGTLRRLAQQGHLDSEIVETVAAHLPACHQAALREGESGPAAG</sequence>
<dbReference type="EMBL" id="AP019782">
    <property type="protein sequence ID" value="BBL71397.1"/>
    <property type="molecule type" value="Genomic_DNA"/>
</dbReference>
<dbReference type="InterPro" id="IPR037522">
    <property type="entry name" value="HD_GYP_dom"/>
</dbReference>
<dbReference type="KEGG" id="moz:MoryE10_20030"/>
<proteinExistence type="predicted"/>
<keyword evidence="4" id="KW-1185">Reference proteome</keyword>
<dbReference type="PANTHER" id="PTHR43155:SF1">
    <property type="entry name" value="3'3'-CGAMP-SPECIFIC PHOSPHODIESTERASE 1"/>
    <property type="match status" value="1"/>
</dbReference>
<dbReference type="InterPro" id="IPR006675">
    <property type="entry name" value="HDIG_dom"/>
</dbReference>
<feature type="domain" description="HD" evidence="1">
    <location>
        <begin position="245"/>
        <end position="367"/>
    </location>
</feature>
<evidence type="ECO:0000313" key="4">
    <source>
        <dbReference type="Proteomes" id="UP000824988"/>
    </source>
</evidence>
<dbReference type="Pfam" id="PF01966">
    <property type="entry name" value="HD"/>
    <property type="match status" value="1"/>
</dbReference>
<evidence type="ECO:0000259" key="2">
    <source>
        <dbReference type="PROSITE" id="PS51832"/>
    </source>
</evidence>
<dbReference type="SMART" id="SM00471">
    <property type="entry name" value="HDc"/>
    <property type="match status" value="2"/>
</dbReference>
<dbReference type="InterPro" id="IPR006674">
    <property type="entry name" value="HD_domain"/>
</dbReference>
<dbReference type="InterPro" id="IPR003607">
    <property type="entry name" value="HD/PDEase_dom"/>
</dbReference>
<accession>A0A8D4VRS2</accession>
<dbReference type="PROSITE" id="PS51831">
    <property type="entry name" value="HD"/>
    <property type="match status" value="1"/>
</dbReference>